<dbReference type="GO" id="GO:0050660">
    <property type="term" value="F:flavin adenine dinucleotide binding"/>
    <property type="evidence" value="ECO:0007669"/>
    <property type="project" value="InterPro"/>
</dbReference>
<dbReference type="EMBL" id="MIGZ01000090">
    <property type="protein sequence ID" value="ODQ92818.1"/>
    <property type="molecule type" value="Genomic_DNA"/>
</dbReference>
<dbReference type="InterPro" id="IPR000172">
    <property type="entry name" value="GMC_OxRdtase_N"/>
</dbReference>
<protein>
    <submittedName>
        <fullName evidence="8">Glucose-methanol-choline oxidoreductase</fullName>
    </submittedName>
</protein>
<evidence type="ECO:0000256" key="3">
    <source>
        <dbReference type="ARBA" id="ARBA00022630"/>
    </source>
</evidence>
<dbReference type="SUPFAM" id="SSF54373">
    <property type="entry name" value="FAD-linked reductases, C-terminal domain"/>
    <property type="match status" value="1"/>
</dbReference>
<evidence type="ECO:0000259" key="6">
    <source>
        <dbReference type="Pfam" id="PF00732"/>
    </source>
</evidence>
<comment type="cofactor">
    <cofactor evidence="1 5">
        <name>FAD</name>
        <dbReference type="ChEBI" id="CHEBI:57692"/>
    </cofactor>
</comment>
<gene>
    <name evidence="8" type="ORF">BHQ17_15740</name>
</gene>
<comment type="similarity">
    <text evidence="2">Belongs to the GMC oxidoreductase family.</text>
</comment>
<dbReference type="NCBIfam" id="TIGR03970">
    <property type="entry name" value="Rv0697"/>
    <property type="match status" value="1"/>
</dbReference>
<organism evidence="8 9">
    <name type="scientific">Mycolicibacterium holsaticum</name>
    <dbReference type="NCBI Taxonomy" id="152142"/>
    <lineage>
        <taxon>Bacteria</taxon>
        <taxon>Bacillati</taxon>
        <taxon>Actinomycetota</taxon>
        <taxon>Actinomycetes</taxon>
        <taxon>Mycobacteriales</taxon>
        <taxon>Mycobacteriaceae</taxon>
        <taxon>Mycolicibacterium</taxon>
    </lineage>
</organism>
<feature type="domain" description="Glucose-methanol-choline oxidoreductase N-terminal" evidence="6">
    <location>
        <begin position="4"/>
        <end position="295"/>
    </location>
</feature>
<evidence type="ECO:0000256" key="5">
    <source>
        <dbReference type="PIRSR" id="PIRSR000137-2"/>
    </source>
</evidence>
<dbReference type="Pfam" id="PF05199">
    <property type="entry name" value="GMC_oxred_C"/>
    <property type="match status" value="1"/>
</dbReference>
<accession>A0A1E3RSI5</accession>
<evidence type="ECO:0000256" key="4">
    <source>
        <dbReference type="ARBA" id="ARBA00022827"/>
    </source>
</evidence>
<sequence length="477" mass="49501">MHSDVLIVGAGSAGSVLAERLSADPGCRVTVVEAGPGPSDPQVLIQISDGLRLPIGAASSVVSRYPTTLTTSPRRHAQIMRGAVVGGSGAVNGGYFCRGLPTDFDGWGLPGWTWDDVLPHFRAIETDLDFDTPIHGSSGPISVRRVAEFHGCTASFVEAATGAGYRWIPDLNGSTADSALPGGVGAVPLNIERGTRVGPGGAFLQPAMGRANLTLLTNHRAGRIRIDRARAVGVDCVGPNGAVELTADRIALCSGAIGSAHLLMLSGVGPETALRAAGIPVHAALPVGVATTDHPEWVLPVDWSVSRGVPPLEAVLTTVDGLEIRPYTAGFGAMVSGRRDDPADRPHIGVTLMRPRSRGRVTVASADPAVPPVIEHRYDSEPDDVAQLQEGTGLARELVRTTTDIGTVSWSTSQHLCGTAPMGADDDPAAVVDTRCRVRGIDGLWVIDGSVLPAITSRGPHATIVMIGHRAADFVAG</sequence>
<dbReference type="InterPro" id="IPR023978">
    <property type="entry name" value="GMC_oxidoreductase_bact"/>
</dbReference>
<proteinExistence type="inferred from homology"/>
<keyword evidence="9" id="KW-1185">Reference proteome</keyword>
<reference evidence="9" key="1">
    <citation type="submission" date="2016-09" db="EMBL/GenBank/DDBJ databases">
        <authorList>
            <person name="Greninger A.L."/>
            <person name="Jerome K.R."/>
            <person name="Mcnair B."/>
            <person name="Wallis C."/>
            <person name="Fang F."/>
        </authorList>
    </citation>
    <scope>NUCLEOTIDE SEQUENCE [LARGE SCALE GENOMIC DNA]</scope>
    <source>
        <strain evidence="9">M7</strain>
    </source>
</reference>
<feature type="binding site" evidence="5">
    <location>
        <position position="84"/>
    </location>
    <ligand>
        <name>FAD</name>
        <dbReference type="ChEBI" id="CHEBI:57692"/>
    </ligand>
</feature>
<name>A0A1E3RSI5_9MYCO</name>
<dbReference type="PANTHER" id="PTHR11552">
    <property type="entry name" value="GLUCOSE-METHANOL-CHOLINE GMC OXIDOREDUCTASE"/>
    <property type="match status" value="1"/>
</dbReference>
<dbReference type="InterPro" id="IPR036188">
    <property type="entry name" value="FAD/NAD-bd_sf"/>
</dbReference>
<dbReference type="SUPFAM" id="SSF51905">
    <property type="entry name" value="FAD/NAD(P)-binding domain"/>
    <property type="match status" value="1"/>
</dbReference>
<dbReference type="Gene3D" id="3.30.410.40">
    <property type="match status" value="1"/>
</dbReference>
<dbReference type="Pfam" id="PF00732">
    <property type="entry name" value="GMC_oxred_N"/>
    <property type="match status" value="1"/>
</dbReference>
<dbReference type="OrthoDB" id="9785276at2"/>
<dbReference type="PANTHER" id="PTHR11552:SF147">
    <property type="entry name" value="CHOLINE DEHYDROGENASE, MITOCHONDRIAL"/>
    <property type="match status" value="1"/>
</dbReference>
<dbReference type="AlphaFoldDB" id="A0A1E3RSI5"/>
<feature type="binding site" evidence="5">
    <location>
        <position position="449"/>
    </location>
    <ligand>
        <name>FAD</name>
        <dbReference type="ChEBI" id="CHEBI:57692"/>
    </ligand>
</feature>
<evidence type="ECO:0000313" key="9">
    <source>
        <dbReference type="Proteomes" id="UP000094243"/>
    </source>
</evidence>
<dbReference type="GO" id="GO:0016614">
    <property type="term" value="F:oxidoreductase activity, acting on CH-OH group of donors"/>
    <property type="evidence" value="ECO:0007669"/>
    <property type="project" value="InterPro"/>
</dbReference>
<dbReference type="PIRSF" id="PIRSF000137">
    <property type="entry name" value="Alcohol_oxidase"/>
    <property type="match status" value="1"/>
</dbReference>
<keyword evidence="3" id="KW-0285">Flavoprotein</keyword>
<evidence type="ECO:0000256" key="1">
    <source>
        <dbReference type="ARBA" id="ARBA00001974"/>
    </source>
</evidence>
<dbReference type="RefSeq" id="WP_069406100.1">
    <property type="nucleotide sequence ID" value="NZ_MIGZ01000090.1"/>
</dbReference>
<evidence type="ECO:0000259" key="7">
    <source>
        <dbReference type="Pfam" id="PF05199"/>
    </source>
</evidence>
<keyword evidence="4 5" id="KW-0274">FAD</keyword>
<dbReference type="Gene3D" id="3.50.50.60">
    <property type="entry name" value="FAD/NAD(P)-binding domain"/>
    <property type="match status" value="1"/>
</dbReference>
<comment type="caution">
    <text evidence="8">The sequence shown here is derived from an EMBL/GenBank/DDBJ whole genome shotgun (WGS) entry which is preliminary data.</text>
</comment>
<evidence type="ECO:0000313" key="8">
    <source>
        <dbReference type="EMBL" id="ODQ92818.1"/>
    </source>
</evidence>
<dbReference type="InterPro" id="IPR012132">
    <property type="entry name" value="GMC_OxRdtase"/>
</dbReference>
<dbReference type="Proteomes" id="UP000094243">
    <property type="component" value="Unassembled WGS sequence"/>
</dbReference>
<feature type="domain" description="Glucose-methanol-choline oxidoreductase C-terminal" evidence="7">
    <location>
        <begin position="355"/>
        <end position="468"/>
    </location>
</feature>
<evidence type="ECO:0000256" key="2">
    <source>
        <dbReference type="ARBA" id="ARBA00010790"/>
    </source>
</evidence>
<dbReference type="InterPro" id="IPR007867">
    <property type="entry name" value="GMC_OxRtase_C"/>
</dbReference>